<sequence>MANLTWLYAKAALTGFTRRGSELPGTSPAAEVVVDPGRLARYGRVCGFGVRDELPITYPHVLGFPLQVALMTGPGFPFPLPGLVHVANRITRTRPLLVGEPLSLRVEAVDLRPHERGRQFDVVTTAAVDGEEVWVDVSTYLRRDGGVGGGSGGERGDGHGDGGRGDDERGGGRGDGGQAGGGRAGGERAGAPEPTAVWRVPADTGRRYAEVSGDRNPIHLHALTARAFGFPRAIAHGMWSKARCVAAFEGRLPDACEVDVRFKAPLALPGRVGFSTTPTGSGWRFALWSRKPHLEGLISG</sequence>
<dbReference type="PANTHER" id="PTHR43841">
    <property type="entry name" value="3-HYDROXYACYL-THIOESTER DEHYDRATASE HTDX-RELATED"/>
    <property type="match status" value="1"/>
</dbReference>
<evidence type="ECO:0000313" key="4">
    <source>
        <dbReference type="EMBL" id="MFC6094309.1"/>
    </source>
</evidence>
<evidence type="ECO:0000256" key="1">
    <source>
        <dbReference type="ARBA" id="ARBA00005254"/>
    </source>
</evidence>
<accession>A0ABW1PG03</accession>
<dbReference type="Pfam" id="PF01575">
    <property type="entry name" value="MaoC_dehydratas"/>
    <property type="match status" value="1"/>
</dbReference>
<dbReference type="Proteomes" id="UP001596220">
    <property type="component" value="Unassembled WGS sequence"/>
</dbReference>
<comment type="similarity">
    <text evidence="1">Belongs to the enoyl-CoA hydratase/isomerase family.</text>
</comment>
<dbReference type="PRINTS" id="PR01483">
    <property type="entry name" value="FASYNTHASE"/>
</dbReference>
<dbReference type="InterPro" id="IPR002539">
    <property type="entry name" value="MaoC-like_dom"/>
</dbReference>
<dbReference type="InterPro" id="IPR029069">
    <property type="entry name" value="HotDog_dom_sf"/>
</dbReference>
<organism evidence="4 5">
    <name type="scientific">Saccharothrix lopnurensis</name>
    <dbReference type="NCBI Taxonomy" id="1670621"/>
    <lineage>
        <taxon>Bacteria</taxon>
        <taxon>Bacillati</taxon>
        <taxon>Actinomycetota</taxon>
        <taxon>Actinomycetes</taxon>
        <taxon>Pseudonocardiales</taxon>
        <taxon>Pseudonocardiaceae</taxon>
        <taxon>Saccharothrix</taxon>
    </lineage>
</organism>
<feature type="compositionally biased region" description="Basic and acidic residues" evidence="2">
    <location>
        <begin position="154"/>
        <end position="172"/>
    </location>
</feature>
<dbReference type="InterPro" id="IPR003965">
    <property type="entry name" value="Fatty_acid_synthase"/>
</dbReference>
<dbReference type="RefSeq" id="WP_380642452.1">
    <property type="nucleotide sequence ID" value="NZ_JBHSQO010000060.1"/>
</dbReference>
<feature type="region of interest" description="Disordered" evidence="2">
    <location>
        <begin position="145"/>
        <end position="196"/>
    </location>
</feature>
<feature type="compositionally biased region" description="Gly residues" evidence="2">
    <location>
        <begin position="173"/>
        <end position="188"/>
    </location>
</feature>
<evidence type="ECO:0000256" key="2">
    <source>
        <dbReference type="SAM" id="MobiDB-lite"/>
    </source>
</evidence>
<dbReference type="PANTHER" id="PTHR43841:SF1">
    <property type="entry name" value="3-HYDROXYACYL-THIOESTER DEHYDRATASE X"/>
    <property type="match status" value="1"/>
</dbReference>
<dbReference type="EMBL" id="JBHSQO010000060">
    <property type="protein sequence ID" value="MFC6094309.1"/>
    <property type="molecule type" value="Genomic_DNA"/>
</dbReference>
<feature type="domain" description="MaoC-like" evidence="3">
    <location>
        <begin position="203"/>
        <end position="277"/>
    </location>
</feature>
<name>A0ABW1PG03_9PSEU</name>
<dbReference type="SUPFAM" id="SSF54637">
    <property type="entry name" value="Thioesterase/thiol ester dehydrase-isomerase"/>
    <property type="match status" value="2"/>
</dbReference>
<gene>
    <name evidence="4" type="ORF">ACFP3R_34005</name>
</gene>
<protein>
    <submittedName>
        <fullName evidence="4">MaoC family dehydratase</fullName>
    </submittedName>
</protein>
<reference evidence="5" key="1">
    <citation type="journal article" date="2019" name="Int. J. Syst. Evol. Microbiol.">
        <title>The Global Catalogue of Microorganisms (GCM) 10K type strain sequencing project: providing services to taxonomists for standard genome sequencing and annotation.</title>
        <authorList>
            <consortium name="The Broad Institute Genomics Platform"/>
            <consortium name="The Broad Institute Genome Sequencing Center for Infectious Disease"/>
            <person name="Wu L."/>
            <person name="Ma J."/>
        </authorList>
    </citation>
    <scope>NUCLEOTIDE SEQUENCE [LARGE SCALE GENOMIC DNA]</scope>
    <source>
        <strain evidence="5">CGMCC 4.7246</strain>
    </source>
</reference>
<evidence type="ECO:0000313" key="5">
    <source>
        <dbReference type="Proteomes" id="UP001596220"/>
    </source>
</evidence>
<evidence type="ECO:0000259" key="3">
    <source>
        <dbReference type="Pfam" id="PF01575"/>
    </source>
</evidence>
<dbReference type="Gene3D" id="3.10.129.10">
    <property type="entry name" value="Hotdog Thioesterase"/>
    <property type="match status" value="1"/>
</dbReference>
<proteinExistence type="inferred from homology"/>
<keyword evidence="5" id="KW-1185">Reference proteome</keyword>
<comment type="caution">
    <text evidence="4">The sequence shown here is derived from an EMBL/GenBank/DDBJ whole genome shotgun (WGS) entry which is preliminary data.</text>
</comment>